<dbReference type="EC" id="2.3.1.12" evidence="10"/>
<dbReference type="EMBL" id="JAYMGO010000021">
    <property type="protein sequence ID" value="KAL1252962.1"/>
    <property type="molecule type" value="Genomic_DNA"/>
</dbReference>
<name>A0ABR3LJ99_9TELE</name>
<comment type="function">
    <text evidence="7">As part of the pyruvate dehydrogenase complex, catalyzes the transfers of an acetyl group to a lipoic acid moiety. The pyruvate dehydrogenase complex, catalyzes the overall conversion of pyruvate to acetyl-CoA and CO(2), and thereby links cytoplasmic glycolysis and the mitochondrial tricarboxylic acid (TCA) cycle.</text>
</comment>
<dbReference type="Proteomes" id="UP001558613">
    <property type="component" value="Unassembled WGS sequence"/>
</dbReference>
<comment type="subunit">
    <text evidence="8">Part of the pyruvate dehydrogenase complex (PDHc) that is a multi-enzyme complex composed of multiple copies of three enzymes, pyruvate dehydrogenase (subunits PDH1A and PDHB, E1 component), dihydrolipoamide acetyltransferase (DLAT, E2 component), and dihydrolipoamide dehydrogenase (DLD, E3 component) to which is added an additional protein the E3-binding protein (PDHX, E3BP). In terms of structural architecture, the E2 and E3BP components assemble into a 60meric central core with icosahedral symmetry. The central core is decorated with E1 and E3 proteins. Currently, two alternative models for the E2:E3BP stoichiometry are considered as being either 48:12 (E2(48)-E3BP(12)) or 40:20 (E2(40)-E3BP(20)). Interacts with PDK2 and PDK3. Interacts with SIRT4. Interacts with PDHB.</text>
</comment>
<dbReference type="InterPro" id="IPR000089">
    <property type="entry name" value="Biotin_lipoyl"/>
</dbReference>
<keyword evidence="5" id="KW-0809">Transit peptide</keyword>
<organism evidence="14 15">
    <name type="scientific">Cirrhinus molitorella</name>
    <name type="common">mud carp</name>
    <dbReference type="NCBI Taxonomy" id="172907"/>
    <lineage>
        <taxon>Eukaryota</taxon>
        <taxon>Metazoa</taxon>
        <taxon>Chordata</taxon>
        <taxon>Craniata</taxon>
        <taxon>Vertebrata</taxon>
        <taxon>Euteleostomi</taxon>
        <taxon>Actinopterygii</taxon>
        <taxon>Neopterygii</taxon>
        <taxon>Teleostei</taxon>
        <taxon>Ostariophysi</taxon>
        <taxon>Cypriniformes</taxon>
        <taxon>Cyprinidae</taxon>
        <taxon>Labeoninae</taxon>
        <taxon>Labeonini</taxon>
        <taxon>Cirrhinus</taxon>
    </lineage>
</organism>
<reference evidence="14 15" key="1">
    <citation type="submission" date="2023-09" db="EMBL/GenBank/DDBJ databases">
        <authorList>
            <person name="Wang M."/>
        </authorList>
    </citation>
    <scope>NUCLEOTIDE SEQUENCE [LARGE SCALE GENOMIC DNA]</scope>
    <source>
        <strain evidence="14">GT-2023</strain>
        <tissue evidence="14">Liver</tissue>
    </source>
</reference>
<evidence type="ECO:0000256" key="10">
    <source>
        <dbReference type="RuleBase" id="RU361137"/>
    </source>
</evidence>
<evidence type="ECO:0000256" key="2">
    <source>
        <dbReference type="ARBA" id="ARBA00007317"/>
    </source>
</evidence>
<dbReference type="SUPFAM" id="SSF47005">
    <property type="entry name" value="Peripheral subunit-binding domain of 2-oxo acid dehydrogenase complex"/>
    <property type="match status" value="1"/>
</dbReference>
<evidence type="ECO:0000256" key="7">
    <source>
        <dbReference type="ARBA" id="ARBA00045906"/>
    </source>
</evidence>
<dbReference type="Gene3D" id="2.40.50.100">
    <property type="match status" value="2"/>
</dbReference>
<dbReference type="PROSITE" id="PS50968">
    <property type="entry name" value="BIOTINYL_LIPOYL"/>
    <property type="match status" value="2"/>
</dbReference>
<feature type="domain" description="Lipoyl-binding" evidence="12">
    <location>
        <begin position="139"/>
        <end position="215"/>
    </location>
</feature>
<keyword evidence="3 10" id="KW-0808">Transferase</keyword>
<dbReference type="PANTHER" id="PTHR23151">
    <property type="entry name" value="DIHYDROLIPOAMIDE ACETYL/SUCCINYL-TRANSFERASE-RELATED"/>
    <property type="match status" value="1"/>
</dbReference>
<dbReference type="Pfam" id="PF02817">
    <property type="entry name" value="E3_binding"/>
    <property type="match status" value="1"/>
</dbReference>
<evidence type="ECO:0000259" key="13">
    <source>
        <dbReference type="PROSITE" id="PS51826"/>
    </source>
</evidence>
<dbReference type="InterPro" id="IPR045257">
    <property type="entry name" value="E2/Pdx1"/>
</dbReference>
<keyword evidence="4 10" id="KW-0450">Lipoyl</keyword>
<dbReference type="Pfam" id="PF00198">
    <property type="entry name" value="2-oxoacid_dh"/>
    <property type="match status" value="1"/>
</dbReference>
<dbReference type="PROSITE" id="PS51826">
    <property type="entry name" value="PSBD"/>
    <property type="match status" value="1"/>
</dbReference>
<gene>
    <name evidence="14" type="ORF">QQF64_017655</name>
</gene>
<comment type="function">
    <text evidence="10">The pyruvate dehydrogenase complex catalyzes the overall conversion of pyruvate to acetyl-CoA and CO(2).</text>
</comment>
<dbReference type="InterPro" id="IPR004167">
    <property type="entry name" value="PSBD"/>
</dbReference>
<dbReference type="SUPFAM" id="SSF51230">
    <property type="entry name" value="Single hybrid motif"/>
    <property type="match status" value="2"/>
</dbReference>
<dbReference type="Gene3D" id="4.10.320.10">
    <property type="entry name" value="E3-binding domain"/>
    <property type="match status" value="1"/>
</dbReference>
<evidence type="ECO:0000256" key="6">
    <source>
        <dbReference type="ARBA" id="ARBA00023315"/>
    </source>
</evidence>
<keyword evidence="15" id="KW-1185">Reference proteome</keyword>
<dbReference type="Pfam" id="PF00364">
    <property type="entry name" value="Biotin_lipoyl"/>
    <property type="match status" value="2"/>
</dbReference>
<feature type="region of interest" description="Disordered" evidence="11">
    <location>
        <begin position="240"/>
        <end position="262"/>
    </location>
</feature>
<comment type="subcellular location">
    <subcellularLocation>
        <location evidence="1">Mitochondrion matrix</location>
    </subcellularLocation>
</comment>
<feature type="region of interest" description="Disordered" evidence="11">
    <location>
        <begin position="376"/>
        <end position="396"/>
    </location>
</feature>
<evidence type="ECO:0000259" key="12">
    <source>
        <dbReference type="PROSITE" id="PS50968"/>
    </source>
</evidence>
<evidence type="ECO:0000313" key="14">
    <source>
        <dbReference type="EMBL" id="KAL1252962.1"/>
    </source>
</evidence>
<dbReference type="PROSITE" id="PS00189">
    <property type="entry name" value="LIPOYL"/>
    <property type="match status" value="2"/>
</dbReference>
<sequence length="702" mass="75120">MVGFVYHDNAYLATLVRHPEDEAKESVVKWDVLEWGGHWKRSFTAVFGFKMLRLALRVRPSARLTRPSVLSGPAAATPRSGPVSCHHLKRYHSNGPARIRSLCHGRRVYNSILCNRSGILRSQVASFSQSMRMYSLPPHQKVELPALSPTMQMGTIARWEKKEGDKINEGDLIAEVETDKATVGFEMLEECYLAKILVPQGTRDVPIGAVICITVDNPDLIPAFKDLTLDKIASSVPAAAAASPPPAAPAATPAPPQVPGSSYPPHMKILLPALSPTMTMGTVQRWEKKVGEKLSEGDLLAEIETDKATIGFEVQEEGYLAKIMIAEGTRDVPLGTPLCIIVEKESDISTFADYVETGVAASPPAAPTPVAAPLPAAAPAAPTPAPAATPAAPAAPRKGRVFASPLAKKLAAEKGIDIAQVTGTGPDGRVTRKDIDSFVPPKLTPAPAAAPTPAAPTPSAPATPAFAAVPTGTFTDIPISNIRRVIAQRLMQSKQTIPHYYLSVDVNMDQVLELRKELNAEVKADNIKLSVNDFIIKASALACLKVPEANSSWMDTVIRQNHVVDVSVAVSTPVGLITPIVFNAHIKGLANISKDVATLAAKAREGKLQPHEFQGGTFTISNLGMYGIKHFSAIINPPQACILAVGGSEKRLLPADNEKGFDVASMMSVTLSCDHRVVDGAVGAQWLAEFRKFLEKPFTMLL</sequence>
<dbReference type="InterPro" id="IPR011053">
    <property type="entry name" value="Single_hybrid_motif"/>
</dbReference>
<dbReference type="InterPro" id="IPR003016">
    <property type="entry name" value="2-oxoA_DH_lipoyl-BS"/>
</dbReference>
<feature type="compositionally biased region" description="Pro residues" evidence="11">
    <location>
        <begin position="243"/>
        <end position="258"/>
    </location>
</feature>
<dbReference type="Gene3D" id="3.30.559.10">
    <property type="entry name" value="Chloramphenicol acetyltransferase-like domain"/>
    <property type="match status" value="1"/>
</dbReference>
<accession>A0ABR3LJ99</accession>
<evidence type="ECO:0000256" key="11">
    <source>
        <dbReference type="SAM" id="MobiDB-lite"/>
    </source>
</evidence>
<evidence type="ECO:0000256" key="1">
    <source>
        <dbReference type="ARBA" id="ARBA00004305"/>
    </source>
</evidence>
<protein>
    <recommendedName>
        <fullName evidence="10">Acetyltransferase component of pyruvate dehydrogenase complex</fullName>
        <ecNumber evidence="10">2.3.1.12</ecNumber>
    </recommendedName>
</protein>
<dbReference type="NCBIfam" id="TIGR01349">
    <property type="entry name" value="PDHac_trf_mito"/>
    <property type="match status" value="1"/>
</dbReference>
<evidence type="ECO:0000313" key="15">
    <source>
        <dbReference type="Proteomes" id="UP001558613"/>
    </source>
</evidence>
<feature type="domain" description="Lipoyl-binding" evidence="12">
    <location>
        <begin position="266"/>
        <end position="342"/>
    </location>
</feature>
<dbReference type="InterPro" id="IPR001078">
    <property type="entry name" value="2-oxoacid_DH_actylTfrase"/>
</dbReference>
<comment type="cofactor">
    <cofactor evidence="10">
        <name>(R)-lipoate</name>
        <dbReference type="ChEBI" id="CHEBI:83088"/>
    </cofactor>
    <text evidence="10">Binds 2 lipoyl cofactors covalently.</text>
</comment>
<evidence type="ECO:0000256" key="5">
    <source>
        <dbReference type="ARBA" id="ARBA00022946"/>
    </source>
</evidence>
<evidence type="ECO:0000256" key="4">
    <source>
        <dbReference type="ARBA" id="ARBA00022823"/>
    </source>
</evidence>
<keyword evidence="6 10" id="KW-0012">Acyltransferase</keyword>
<evidence type="ECO:0000256" key="8">
    <source>
        <dbReference type="ARBA" id="ARBA00046790"/>
    </source>
</evidence>
<evidence type="ECO:0000256" key="3">
    <source>
        <dbReference type="ARBA" id="ARBA00022679"/>
    </source>
</evidence>
<proteinExistence type="inferred from homology"/>
<feature type="region of interest" description="Disordered" evidence="11">
    <location>
        <begin position="442"/>
        <end position="461"/>
    </location>
</feature>
<dbReference type="SUPFAM" id="SSF52777">
    <property type="entry name" value="CoA-dependent acyltransferases"/>
    <property type="match status" value="1"/>
</dbReference>
<dbReference type="InterPro" id="IPR006257">
    <property type="entry name" value="LAT1"/>
</dbReference>
<dbReference type="CDD" id="cd06849">
    <property type="entry name" value="lipoyl_domain"/>
    <property type="match status" value="2"/>
</dbReference>
<dbReference type="PANTHER" id="PTHR23151:SF90">
    <property type="entry name" value="DIHYDROLIPOYLLYSINE-RESIDUE ACETYLTRANSFERASE COMPONENT OF PYRUVATE DEHYDROGENASE COMPLEX, MITOCHONDRIAL-RELATED"/>
    <property type="match status" value="1"/>
</dbReference>
<feature type="domain" description="Peripheral subunit-binding (PSBD)" evidence="13">
    <location>
        <begin position="402"/>
        <end position="439"/>
    </location>
</feature>
<dbReference type="InterPro" id="IPR023213">
    <property type="entry name" value="CAT-like_dom_sf"/>
</dbReference>
<dbReference type="InterPro" id="IPR036625">
    <property type="entry name" value="E3-bd_dom_sf"/>
</dbReference>
<comment type="caution">
    <text evidence="14">The sequence shown here is derived from an EMBL/GenBank/DDBJ whole genome shotgun (WGS) entry which is preliminary data.</text>
</comment>
<comment type="similarity">
    <text evidence="2 10">Belongs to the 2-oxoacid dehydrogenase family.</text>
</comment>
<comment type="catalytic activity">
    <reaction evidence="9">
        <text>N(6)-[(R)-dihydrolipoyl]-L-lysyl-[protein] + acetyl-CoA = N(6)-[(R)-S(8)-acetyldihydrolipoyl]-L-lysyl-[protein] + CoA</text>
        <dbReference type="Rhea" id="RHEA:17017"/>
        <dbReference type="Rhea" id="RHEA-COMP:10475"/>
        <dbReference type="Rhea" id="RHEA-COMP:10478"/>
        <dbReference type="ChEBI" id="CHEBI:57287"/>
        <dbReference type="ChEBI" id="CHEBI:57288"/>
        <dbReference type="ChEBI" id="CHEBI:83100"/>
        <dbReference type="ChEBI" id="CHEBI:83111"/>
        <dbReference type="EC" id="2.3.1.12"/>
    </reaction>
    <physiologicalReaction direction="left-to-right" evidence="9">
        <dbReference type="Rhea" id="RHEA:17018"/>
    </physiologicalReaction>
</comment>
<evidence type="ECO:0000256" key="9">
    <source>
        <dbReference type="ARBA" id="ARBA00047887"/>
    </source>
</evidence>